<evidence type="ECO:0000256" key="5">
    <source>
        <dbReference type="ARBA" id="ARBA00022741"/>
    </source>
</evidence>
<protein>
    <submittedName>
        <fullName evidence="12">Response regulator</fullName>
    </submittedName>
</protein>
<dbReference type="EMBL" id="SJSN01000008">
    <property type="protein sequence ID" value="TCD08550.1"/>
    <property type="molecule type" value="Genomic_DNA"/>
</dbReference>
<evidence type="ECO:0000256" key="1">
    <source>
        <dbReference type="ARBA" id="ARBA00004651"/>
    </source>
</evidence>
<dbReference type="RefSeq" id="WP_131558988.1">
    <property type="nucleotide sequence ID" value="NZ_SJSN01000008.1"/>
</dbReference>
<reference evidence="12 13" key="1">
    <citation type="submission" date="2019-02" db="EMBL/GenBank/DDBJ databases">
        <title>Pedobacter sp. RP-3-11 sp. nov., isolated from Arctic soil.</title>
        <authorList>
            <person name="Dahal R.H."/>
        </authorList>
    </citation>
    <scope>NUCLEOTIDE SEQUENCE [LARGE SCALE GENOMIC DNA]</scope>
    <source>
        <strain evidence="12 13">RP-3-11</strain>
    </source>
</reference>
<dbReference type="Gene3D" id="1.20.120.160">
    <property type="entry name" value="HPT domain"/>
    <property type="match status" value="1"/>
</dbReference>
<dbReference type="InterPro" id="IPR011006">
    <property type="entry name" value="CheY-like_superfamily"/>
</dbReference>
<dbReference type="Pfam" id="PF00072">
    <property type="entry name" value="Response_reg"/>
    <property type="match status" value="1"/>
</dbReference>
<evidence type="ECO:0000259" key="11">
    <source>
        <dbReference type="PROSITE" id="PS50110"/>
    </source>
</evidence>
<keyword evidence="2" id="KW-1003">Cell membrane</keyword>
<keyword evidence="13" id="KW-1185">Reference proteome</keyword>
<keyword evidence="7" id="KW-1133">Transmembrane helix</keyword>
<keyword evidence="9" id="KW-0472">Membrane</keyword>
<feature type="modified residue" description="4-aspartylphosphate" evidence="10">
    <location>
        <position position="63"/>
    </location>
</feature>
<keyword evidence="3 10" id="KW-0597">Phosphoprotein</keyword>
<name>A0A4R0P044_9SPHI</name>
<dbReference type="OrthoDB" id="750055at2"/>
<dbReference type="CDD" id="cd17546">
    <property type="entry name" value="REC_hyHK_CKI1_RcsC-like"/>
    <property type="match status" value="1"/>
</dbReference>
<evidence type="ECO:0000313" key="13">
    <source>
        <dbReference type="Proteomes" id="UP000291485"/>
    </source>
</evidence>
<evidence type="ECO:0000256" key="10">
    <source>
        <dbReference type="PROSITE-ProRule" id="PRU00169"/>
    </source>
</evidence>
<gene>
    <name evidence="12" type="ORF">EZ449_11950</name>
</gene>
<dbReference type="GO" id="GO:0000160">
    <property type="term" value="P:phosphorelay signal transduction system"/>
    <property type="evidence" value="ECO:0007669"/>
    <property type="project" value="UniProtKB-KW"/>
</dbReference>
<evidence type="ECO:0000256" key="8">
    <source>
        <dbReference type="ARBA" id="ARBA00023012"/>
    </source>
</evidence>
<dbReference type="Gene3D" id="3.40.50.2300">
    <property type="match status" value="1"/>
</dbReference>
<evidence type="ECO:0000256" key="2">
    <source>
        <dbReference type="ARBA" id="ARBA00022475"/>
    </source>
</evidence>
<comment type="subcellular location">
    <subcellularLocation>
        <location evidence="1">Cell membrane</location>
        <topology evidence="1">Multi-pass membrane protein</topology>
    </subcellularLocation>
</comment>
<dbReference type="SUPFAM" id="SSF47226">
    <property type="entry name" value="Histidine-containing phosphotransfer domain, HPT domain"/>
    <property type="match status" value="1"/>
</dbReference>
<keyword evidence="5" id="KW-0547">Nucleotide-binding</keyword>
<keyword evidence="4" id="KW-0812">Transmembrane</keyword>
<dbReference type="PANTHER" id="PTHR45339">
    <property type="entry name" value="HYBRID SIGNAL TRANSDUCTION HISTIDINE KINASE J"/>
    <property type="match status" value="1"/>
</dbReference>
<dbReference type="InterPro" id="IPR001789">
    <property type="entry name" value="Sig_transdc_resp-reg_receiver"/>
</dbReference>
<evidence type="ECO:0000256" key="9">
    <source>
        <dbReference type="ARBA" id="ARBA00023136"/>
    </source>
</evidence>
<dbReference type="GO" id="GO:0005886">
    <property type="term" value="C:plasma membrane"/>
    <property type="evidence" value="ECO:0007669"/>
    <property type="project" value="UniProtKB-SubCell"/>
</dbReference>
<dbReference type="PROSITE" id="PS50110">
    <property type="entry name" value="RESPONSE_REGULATORY"/>
    <property type="match status" value="1"/>
</dbReference>
<organism evidence="12 13">
    <name type="scientific">Pedobacter frigidisoli</name>
    <dbReference type="NCBI Taxonomy" id="2530455"/>
    <lineage>
        <taxon>Bacteria</taxon>
        <taxon>Pseudomonadati</taxon>
        <taxon>Bacteroidota</taxon>
        <taxon>Sphingobacteriia</taxon>
        <taxon>Sphingobacteriales</taxon>
        <taxon>Sphingobacteriaceae</taxon>
        <taxon>Pedobacter</taxon>
    </lineage>
</organism>
<dbReference type="SUPFAM" id="SSF52172">
    <property type="entry name" value="CheY-like"/>
    <property type="match status" value="1"/>
</dbReference>
<keyword evidence="8" id="KW-0902">Two-component regulatory system</keyword>
<dbReference type="GO" id="GO:0005524">
    <property type="term" value="F:ATP binding"/>
    <property type="evidence" value="ECO:0007669"/>
    <property type="project" value="UniProtKB-KW"/>
</dbReference>
<feature type="domain" description="Response regulatory" evidence="11">
    <location>
        <begin position="14"/>
        <end position="129"/>
    </location>
</feature>
<keyword evidence="6" id="KW-0067">ATP-binding</keyword>
<proteinExistence type="predicted"/>
<comment type="caution">
    <text evidence="12">The sequence shown here is derived from an EMBL/GenBank/DDBJ whole genome shotgun (WGS) entry which is preliminary data.</text>
</comment>
<sequence>MDTKDGPVNLKSIDVLIIEDNKVDQKLLSSYLREYDISFKCVENGLNAIDMLNKFSFRLLLLDIGLPEMNGYQLTQTIRNDLKLSMPIVAITAHNVEDVKAKCFAVGMSGCFGKPIGKIELVGVLTQFLPKEVLSSGQAPSYDVIDLSYLKEISMGDEDYEKEITGKFIEMIDLDLTTLQKHFAAQNDIELKSSAHHLRSTIYIMGLKAKLDAQLMEIEYNELSLEQLASHMVNIAAVCKKAKLEAKIFLSTIGN</sequence>
<dbReference type="AlphaFoldDB" id="A0A4R0P044"/>
<accession>A0A4R0P044</accession>
<dbReference type="InterPro" id="IPR036641">
    <property type="entry name" value="HPT_dom_sf"/>
</dbReference>
<dbReference type="PANTHER" id="PTHR45339:SF1">
    <property type="entry name" value="HYBRID SIGNAL TRANSDUCTION HISTIDINE KINASE J"/>
    <property type="match status" value="1"/>
</dbReference>
<dbReference type="SMART" id="SM00448">
    <property type="entry name" value="REC"/>
    <property type="match status" value="1"/>
</dbReference>
<evidence type="ECO:0000256" key="7">
    <source>
        <dbReference type="ARBA" id="ARBA00022989"/>
    </source>
</evidence>
<evidence type="ECO:0000256" key="6">
    <source>
        <dbReference type="ARBA" id="ARBA00022840"/>
    </source>
</evidence>
<evidence type="ECO:0000256" key="4">
    <source>
        <dbReference type="ARBA" id="ARBA00022692"/>
    </source>
</evidence>
<evidence type="ECO:0000256" key="3">
    <source>
        <dbReference type="ARBA" id="ARBA00022553"/>
    </source>
</evidence>
<evidence type="ECO:0000313" key="12">
    <source>
        <dbReference type="EMBL" id="TCD08550.1"/>
    </source>
</evidence>
<dbReference type="Proteomes" id="UP000291485">
    <property type="component" value="Unassembled WGS sequence"/>
</dbReference>